<proteinExistence type="predicted"/>
<dbReference type="EMBL" id="FNRL01000013">
    <property type="protein sequence ID" value="SEA71573.1"/>
    <property type="molecule type" value="Genomic_DNA"/>
</dbReference>
<feature type="domain" description="HTH cro/C1-type" evidence="1">
    <location>
        <begin position="107"/>
        <end position="128"/>
    </location>
</feature>
<dbReference type="RefSeq" id="WP_089762856.1">
    <property type="nucleotide sequence ID" value="NZ_BKAT01000048.1"/>
</dbReference>
<organism evidence="2 3">
    <name type="scientific">Chitinophaga terrae</name>
    <name type="common">ex Kim and Jung 2007</name>
    <dbReference type="NCBI Taxonomy" id="408074"/>
    <lineage>
        <taxon>Bacteria</taxon>
        <taxon>Pseudomonadati</taxon>
        <taxon>Bacteroidota</taxon>
        <taxon>Chitinophagia</taxon>
        <taxon>Chitinophagales</taxon>
        <taxon>Chitinophagaceae</taxon>
        <taxon>Chitinophaga</taxon>
    </lineage>
</organism>
<protein>
    <recommendedName>
        <fullName evidence="1">HTH cro/C1-type domain-containing protein</fullName>
    </recommendedName>
</protein>
<sequence length="132" mass="14918">MKKEEVPQDGDNLHQGTFKQIMYAVDNTGNYVPVQSAGWEPENIALGQAWEEVNEKVKAALARVRAGEISPVAYYMEKNLMDLALLASYVGKFQWQVKRHMKPAVFKNLSQKMLSRYAAAFKVSVAELKEPI</sequence>
<dbReference type="InterPro" id="IPR001387">
    <property type="entry name" value="Cro/C1-type_HTH"/>
</dbReference>
<dbReference type="OrthoDB" id="9180239at2"/>
<dbReference type="Proteomes" id="UP000199656">
    <property type="component" value="Unassembled WGS sequence"/>
</dbReference>
<dbReference type="AlphaFoldDB" id="A0A1H4DFH0"/>
<dbReference type="STRING" id="408074.SAMN05660909_03114"/>
<gene>
    <name evidence="2" type="ORF">SAMN05660909_03114</name>
</gene>
<accession>A0A1H4DFH0</accession>
<reference evidence="3" key="1">
    <citation type="submission" date="2016-10" db="EMBL/GenBank/DDBJ databases">
        <authorList>
            <person name="Varghese N."/>
            <person name="Submissions S."/>
        </authorList>
    </citation>
    <scope>NUCLEOTIDE SEQUENCE [LARGE SCALE GENOMIC DNA]</scope>
    <source>
        <strain evidence="3">DSM 23920</strain>
    </source>
</reference>
<evidence type="ECO:0000313" key="2">
    <source>
        <dbReference type="EMBL" id="SEA71573.1"/>
    </source>
</evidence>
<evidence type="ECO:0000259" key="1">
    <source>
        <dbReference type="PROSITE" id="PS50943"/>
    </source>
</evidence>
<name>A0A1H4DFH0_9BACT</name>
<dbReference type="PROSITE" id="PS50943">
    <property type="entry name" value="HTH_CROC1"/>
    <property type="match status" value="1"/>
</dbReference>
<evidence type="ECO:0000313" key="3">
    <source>
        <dbReference type="Proteomes" id="UP000199656"/>
    </source>
</evidence>
<keyword evidence="3" id="KW-1185">Reference proteome</keyword>